<comment type="caution">
    <text evidence="4">The sequence shown here is derived from an EMBL/GenBank/DDBJ whole genome shotgun (WGS) entry which is preliminary data.</text>
</comment>
<keyword evidence="1 4" id="KW-0328">Glycosyltransferase</keyword>
<evidence type="ECO:0000256" key="1">
    <source>
        <dbReference type="ARBA" id="ARBA00022676"/>
    </source>
</evidence>
<name>A0ABW4J8P7_9LACO</name>
<gene>
    <name evidence="4" type="ORF">ACFQ5M_08025</name>
</gene>
<dbReference type="Gene3D" id="3.90.550.10">
    <property type="entry name" value="Spore Coat Polysaccharide Biosynthesis Protein SpsA, Chain A"/>
    <property type="match status" value="1"/>
</dbReference>
<dbReference type="EMBL" id="JBHTOP010000022">
    <property type="protein sequence ID" value="MFD1672039.1"/>
    <property type="molecule type" value="Genomic_DNA"/>
</dbReference>
<dbReference type="SUPFAM" id="SSF53448">
    <property type="entry name" value="Nucleotide-diphospho-sugar transferases"/>
    <property type="match status" value="1"/>
</dbReference>
<feature type="domain" description="Glycosyltransferase 2-like" evidence="3">
    <location>
        <begin position="5"/>
        <end position="171"/>
    </location>
</feature>
<dbReference type="PANTHER" id="PTHR22916:SF51">
    <property type="entry name" value="GLYCOSYLTRANSFERASE EPSH-RELATED"/>
    <property type="match status" value="1"/>
</dbReference>
<dbReference type="Pfam" id="PF00535">
    <property type="entry name" value="Glycos_transf_2"/>
    <property type="match status" value="1"/>
</dbReference>
<accession>A0ABW4J8P7</accession>
<dbReference type="GO" id="GO:0016757">
    <property type="term" value="F:glycosyltransferase activity"/>
    <property type="evidence" value="ECO:0007669"/>
    <property type="project" value="UniProtKB-KW"/>
</dbReference>
<protein>
    <submittedName>
        <fullName evidence="4">Glycosyltransferase</fullName>
        <ecNumber evidence="4">2.4.-.-</ecNumber>
    </submittedName>
</protein>
<sequence>MNSVSLIVPIYNNYSTLRALFRMIRQQTYPNLEVILIDDGSTDGSGALCDRWQASHQELPIYVVHQDNQGLSAARNQGIATATGTWLTFVDADDQITPDYVAYLYGLTQKHACLLATCNHQVVRGQKSRPAFTVNAATGAVTSHNFLENLLYQQHFDVSSWGKLYHHSLFQAVTYPVGQLFEDTATTFELVLKAQKVAYGNKVQYHYIIRPQSITTTTFDAHQLDYLTATKLMIQGILQVYPDLKIAAAQRLTYAYISVLTKSFNGPQNDTAVKTLQLQLRQTILQRKQTLLGPRVAKRTKISVQILQYFGVDGLRFFWDRYNWYRNR</sequence>
<organism evidence="4 5">
    <name type="scientific">Agrilactobacillus yilanensis</name>
    <dbReference type="NCBI Taxonomy" id="2485997"/>
    <lineage>
        <taxon>Bacteria</taxon>
        <taxon>Bacillati</taxon>
        <taxon>Bacillota</taxon>
        <taxon>Bacilli</taxon>
        <taxon>Lactobacillales</taxon>
        <taxon>Lactobacillaceae</taxon>
        <taxon>Agrilactobacillus</taxon>
    </lineage>
</organism>
<dbReference type="Proteomes" id="UP001597267">
    <property type="component" value="Unassembled WGS sequence"/>
</dbReference>
<evidence type="ECO:0000313" key="5">
    <source>
        <dbReference type="Proteomes" id="UP001597267"/>
    </source>
</evidence>
<dbReference type="CDD" id="cd00761">
    <property type="entry name" value="Glyco_tranf_GTA_type"/>
    <property type="match status" value="1"/>
</dbReference>
<evidence type="ECO:0000259" key="3">
    <source>
        <dbReference type="Pfam" id="PF00535"/>
    </source>
</evidence>
<reference evidence="5" key="1">
    <citation type="journal article" date="2019" name="Int. J. Syst. Evol. Microbiol.">
        <title>The Global Catalogue of Microorganisms (GCM) 10K type strain sequencing project: providing services to taxonomists for standard genome sequencing and annotation.</title>
        <authorList>
            <consortium name="The Broad Institute Genomics Platform"/>
            <consortium name="The Broad Institute Genome Sequencing Center for Infectious Disease"/>
            <person name="Wu L."/>
            <person name="Ma J."/>
        </authorList>
    </citation>
    <scope>NUCLEOTIDE SEQUENCE [LARGE SCALE GENOMIC DNA]</scope>
    <source>
        <strain evidence="5">CCM 8896</strain>
    </source>
</reference>
<evidence type="ECO:0000313" key="4">
    <source>
        <dbReference type="EMBL" id="MFD1672039.1"/>
    </source>
</evidence>
<dbReference type="InterPro" id="IPR029044">
    <property type="entry name" value="Nucleotide-diphossugar_trans"/>
</dbReference>
<dbReference type="RefSeq" id="WP_125715224.1">
    <property type="nucleotide sequence ID" value="NZ_JBHTOP010000022.1"/>
</dbReference>
<dbReference type="EC" id="2.4.-.-" evidence="4"/>
<dbReference type="InterPro" id="IPR001173">
    <property type="entry name" value="Glyco_trans_2-like"/>
</dbReference>
<keyword evidence="2 4" id="KW-0808">Transferase</keyword>
<dbReference type="PANTHER" id="PTHR22916">
    <property type="entry name" value="GLYCOSYLTRANSFERASE"/>
    <property type="match status" value="1"/>
</dbReference>
<evidence type="ECO:0000256" key="2">
    <source>
        <dbReference type="ARBA" id="ARBA00022679"/>
    </source>
</evidence>
<keyword evidence="5" id="KW-1185">Reference proteome</keyword>
<proteinExistence type="predicted"/>